<proteinExistence type="predicted"/>
<dbReference type="Proteomes" id="UP000033054">
    <property type="component" value="Chromosome"/>
</dbReference>
<dbReference type="PATRIC" id="fig|1379870.5.peg.834"/>
<evidence type="ECO:0000256" key="1">
    <source>
        <dbReference type="SAM" id="Phobius"/>
    </source>
</evidence>
<accession>A0A0E3ZTQ7</accession>
<evidence type="ECO:0000313" key="2">
    <source>
        <dbReference type="EMBL" id="AKD54168.1"/>
    </source>
</evidence>
<dbReference type="EMBL" id="CP010429">
    <property type="protein sequence ID" value="AKD54168.1"/>
    <property type="molecule type" value="Genomic_DNA"/>
</dbReference>
<keyword evidence="3" id="KW-1185">Reference proteome</keyword>
<feature type="transmembrane region" description="Helical" evidence="1">
    <location>
        <begin position="6"/>
        <end position="24"/>
    </location>
</feature>
<dbReference type="STRING" id="1379870.SD10_03835"/>
<organism evidence="2 3">
    <name type="scientific">Spirosoma radiotolerans</name>
    <dbReference type="NCBI Taxonomy" id="1379870"/>
    <lineage>
        <taxon>Bacteria</taxon>
        <taxon>Pseudomonadati</taxon>
        <taxon>Bacteroidota</taxon>
        <taxon>Cytophagia</taxon>
        <taxon>Cytophagales</taxon>
        <taxon>Cytophagaceae</taxon>
        <taxon>Spirosoma</taxon>
    </lineage>
</organism>
<dbReference type="HOGENOM" id="CLU_2685991_0_0_10"/>
<keyword evidence="1" id="KW-0812">Transmembrane</keyword>
<dbReference type="KEGG" id="srd:SD10_03835"/>
<dbReference type="AlphaFoldDB" id="A0A0E3ZTQ7"/>
<keyword evidence="1" id="KW-1133">Transmembrane helix</keyword>
<sequence>MQHQTILPILLCDFGMLLAFSLVFNKCILYSKTNQRVIYRMKLSLIAPLGVSGERTASTVLTTISHVFLYKLSN</sequence>
<gene>
    <name evidence="2" type="ORF">SD10_03835</name>
</gene>
<name>A0A0E3ZTQ7_9BACT</name>
<protein>
    <submittedName>
        <fullName evidence="2">Uncharacterized protein</fullName>
    </submittedName>
</protein>
<keyword evidence="1" id="KW-0472">Membrane</keyword>
<reference evidence="2 3" key="1">
    <citation type="journal article" date="2014" name="Curr. Microbiol.">
        <title>Spirosoma radiotolerans sp. nov., a gamma-radiation-resistant bacterium isolated from gamma ray-irradiated soil.</title>
        <authorList>
            <person name="Lee J.J."/>
            <person name="Srinivasan S."/>
            <person name="Lim S."/>
            <person name="Joe M."/>
            <person name="Im S."/>
            <person name="Bae S.I."/>
            <person name="Park K.R."/>
            <person name="Han J.H."/>
            <person name="Park S.H."/>
            <person name="Joo B.M."/>
            <person name="Park S.J."/>
            <person name="Kim M.K."/>
        </authorList>
    </citation>
    <scope>NUCLEOTIDE SEQUENCE [LARGE SCALE GENOMIC DNA]</scope>
    <source>
        <strain evidence="2 3">DG5A</strain>
    </source>
</reference>
<evidence type="ECO:0000313" key="3">
    <source>
        <dbReference type="Proteomes" id="UP000033054"/>
    </source>
</evidence>